<proteinExistence type="predicted"/>
<dbReference type="GO" id="GO:0005634">
    <property type="term" value="C:nucleus"/>
    <property type="evidence" value="ECO:0007669"/>
    <property type="project" value="TreeGrafter"/>
</dbReference>
<dbReference type="InterPro" id="IPR052709">
    <property type="entry name" value="Transposase-MT_Hybrid"/>
</dbReference>
<dbReference type="PANTHER" id="PTHR46060">
    <property type="entry name" value="MARINER MOS1 TRANSPOSASE-LIKE PROTEIN"/>
    <property type="match status" value="1"/>
</dbReference>
<dbReference type="GO" id="GO:0003697">
    <property type="term" value="F:single-stranded DNA binding"/>
    <property type="evidence" value="ECO:0007669"/>
    <property type="project" value="TreeGrafter"/>
</dbReference>
<dbReference type="GO" id="GO:0006303">
    <property type="term" value="P:double-strand break repair via nonhomologous end joining"/>
    <property type="evidence" value="ECO:0007669"/>
    <property type="project" value="TreeGrafter"/>
</dbReference>
<evidence type="ECO:0008006" key="3">
    <source>
        <dbReference type="Google" id="ProtNLM"/>
    </source>
</evidence>
<name>A0A4C1YDT6_EUMVA</name>
<dbReference type="GO" id="GO:0000793">
    <property type="term" value="C:condensed chromosome"/>
    <property type="evidence" value="ECO:0007669"/>
    <property type="project" value="TreeGrafter"/>
</dbReference>
<dbReference type="GO" id="GO:0031297">
    <property type="term" value="P:replication fork processing"/>
    <property type="evidence" value="ECO:0007669"/>
    <property type="project" value="TreeGrafter"/>
</dbReference>
<dbReference type="GO" id="GO:0000729">
    <property type="term" value="P:DNA double-strand break processing"/>
    <property type="evidence" value="ECO:0007669"/>
    <property type="project" value="TreeGrafter"/>
</dbReference>
<organism evidence="1 2">
    <name type="scientific">Eumeta variegata</name>
    <name type="common">Bagworm moth</name>
    <name type="synonym">Eumeta japonica</name>
    <dbReference type="NCBI Taxonomy" id="151549"/>
    <lineage>
        <taxon>Eukaryota</taxon>
        <taxon>Metazoa</taxon>
        <taxon>Ecdysozoa</taxon>
        <taxon>Arthropoda</taxon>
        <taxon>Hexapoda</taxon>
        <taxon>Insecta</taxon>
        <taxon>Pterygota</taxon>
        <taxon>Neoptera</taxon>
        <taxon>Endopterygota</taxon>
        <taxon>Lepidoptera</taxon>
        <taxon>Glossata</taxon>
        <taxon>Ditrysia</taxon>
        <taxon>Tineoidea</taxon>
        <taxon>Psychidae</taxon>
        <taxon>Oiketicinae</taxon>
        <taxon>Eumeta</taxon>
    </lineage>
</organism>
<dbReference type="GO" id="GO:0046975">
    <property type="term" value="F:histone H3K36 methyltransferase activity"/>
    <property type="evidence" value="ECO:0007669"/>
    <property type="project" value="TreeGrafter"/>
</dbReference>
<dbReference type="AlphaFoldDB" id="A0A4C1YDT6"/>
<gene>
    <name evidence="1" type="ORF">EVAR_51667_1</name>
</gene>
<dbReference type="GO" id="GO:0015074">
    <property type="term" value="P:DNA integration"/>
    <property type="evidence" value="ECO:0007669"/>
    <property type="project" value="TreeGrafter"/>
</dbReference>
<sequence>MTEDNISTMRLMINTDRRVTYQQIWPSLGIGMSQVHKILHEHLAVRKFCVRWIPHNLTEAQKLGRVNWYRETIQRSPSVVSNTVNDKVTSDES</sequence>
<dbReference type="GO" id="GO:0044774">
    <property type="term" value="P:mitotic DNA integrity checkpoint signaling"/>
    <property type="evidence" value="ECO:0007669"/>
    <property type="project" value="TreeGrafter"/>
</dbReference>
<reference evidence="1 2" key="1">
    <citation type="journal article" date="2019" name="Commun. Biol.">
        <title>The bagworm genome reveals a unique fibroin gene that provides high tensile strength.</title>
        <authorList>
            <person name="Kono N."/>
            <person name="Nakamura H."/>
            <person name="Ohtoshi R."/>
            <person name="Tomita M."/>
            <person name="Numata K."/>
            <person name="Arakawa K."/>
        </authorList>
    </citation>
    <scope>NUCLEOTIDE SEQUENCE [LARGE SCALE GENOMIC DNA]</scope>
</reference>
<dbReference type="GO" id="GO:0000014">
    <property type="term" value="F:single-stranded DNA endodeoxyribonuclease activity"/>
    <property type="evidence" value="ECO:0007669"/>
    <property type="project" value="TreeGrafter"/>
</dbReference>
<accession>A0A4C1YDT6</accession>
<dbReference type="GO" id="GO:0044547">
    <property type="term" value="F:DNA topoisomerase binding"/>
    <property type="evidence" value="ECO:0007669"/>
    <property type="project" value="TreeGrafter"/>
</dbReference>
<dbReference type="GO" id="GO:0042800">
    <property type="term" value="F:histone H3K4 methyltransferase activity"/>
    <property type="evidence" value="ECO:0007669"/>
    <property type="project" value="TreeGrafter"/>
</dbReference>
<evidence type="ECO:0000313" key="2">
    <source>
        <dbReference type="Proteomes" id="UP000299102"/>
    </source>
</evidence>
<dbReference type="Proteomes" id="UP000299102">
    <property type="component" value="Unassembled WGS sequence"/>
</dbReference>
<dbReference type="EMBL" id="BGZK01001200">
    <property type="protein sequence ID" value="GBP74266.1"/>
    <property type="molecule type" value="Genomic_DNA"/>
</dbReference>
<dbReference type="OrthoDB" id="10017160at2759"/>
<keyword evidence="2" id="KW-1185">Reference proteome</keyword>
<dbReference type="GO" id="GO:0035861">
    <property type="term" value="C:site of double-strand break"/>
    <property type="evidence" value="ECO:0007669"/>
    <property type="project" value="TreeGrafter"/>
</dbReference>
<evidence type="ECO:0000313" key="1">
    <source>
        <dbReference type="EMBL" id="GBP74266.1"/>
    </source>
</evidence>
<protein>
    <recommendedName>
        <fullName evidence="3">Histone-lysine N-methyltransferase SETMAR</fullName>
    </recommendedName>
</protein>
<dbReference type="PANTHER" id="PTHR46060:SF2">
    <property type="entry name" value="HISTONE-LYSINE N-METHYLTRANSFERASE SETMAR"/>
    <property type="match status" value="1"/>
</dbReference>
<dbReference type="GO" id="GO:0003690">
    <property type="term" value="F:double-stranded DNA binding"/>
    <property type="evidence" value="ECO:0007669"/>
    <property type="project" value="TreeGrafter"/>
</dbReference>
<comment type="caution">
    <text evidence="1">The sequence shown here is derived from an EMBL/GenBank/DDBJ whole genome shotgun (WGS) entry which is preliminary data.</text>
</comment>